<proteinExistence type="inferred from homology"/>
<dbReference type="InterPro" id="IPR002347">
    <property type="entry name" value="SDR_fam"/>
</dbReference>
<dbReference type="Proteomes" id="UP001344906">
    <property type="component" value="Unassembled WGS sequence"/>
</dbReference>
<comment type="caution">
    <text evidence="3">The sequence shown here is derived from an EMBL/GenBank/DDBJ whole genome shotgun (WGS) entry which is preliminary data.</text>
</comment>
<evidence type="ECO:0000256" key="2">
    <source>
        <dbReference type="ARBA" id="ARBA00023002"/>
    </source>
</evidence>
<reference evidence="3 4" key="1">
    <citation type="submission" date="2023-02" db="EMBL/GenBank/DDBJ databases">
        <title>Dictyobacter halimunensis sp. nov., a new member of the class Ktedonobacteria from forest soil in a geothermal area.</title>
        <authorList>
            <person name="Rachmania M.K."/>
            <person name="Ningsih F."/>
            <person name="Sakai Y."/>
            <person name="Yabe S."/>
            <person name="Yokota A."/>
            <person name="Sjamsuridzal W."/>
        </authorList>
    </citation>
    <scope>NUCLEOTIDE SEQUENCE [LARGE SCALE GENOMIC DNA]</scope>
    <source>
        <strain evidence="3 4">S3.2.2.5</strain>
    </source>
</reference>
<protein>
    <submittedName>
        <fullName evidence="3">Short-chain dehydrogenase</fullName>
    </submittedName>
</protein>
<keyword evidence="2" id="KW-0560">Oxidoreductase</keyword>
<dbReference type="PRINTS" id="PR00081">
    <property type="entry name" value="GDHRDH"/>
</dbReference>
<dbReference type="PANTHER" id="PTHR43669">
    <property type="entry name" value="5-KETO-D-GLUCONATE 5-REDUCTASE"/>
    <property type="match status" value="1"/>
</dbReference>
<dbReference type="PANTHER" id="PTHR43669:SF3">
    <property type="entry name" value="ALCOHOL DEHYDROGENASE, PUTATIVE (AFU_ORTHOLOGUE AFUA_3G03445)-RELATED"/>
    <property type="match status" value="1"/>
</dbReference>
<dbReference type="SUPFAM" id="SSF51735">
    <property type="entry name" value="NAD(P)-binding Rossmann-fold domains"/>
    <property type="match status" value="1"/>
</dbReference>
<dbReference type="Gene3D" id="3.40.50.720">
    <property type="entry name" value="NAD(P)-binding Rossmann-like Domain"/>
    <property type="match status" value="1"/>
</dbReference>
<evidence type="ECO:0000256" key="1">
    <source>
        <dbReference type="ARBA" id="ARBA00006484"/>
    </source>
</evidence>
<gene>
    <name evidence="3" type="ORF">KDH_23520</name>
</gene>
<evidence type="ECO:0000313" key="3">
    <source>
        <dbReference type="EMBL" id="GLV55508.1"/>
    </source>
</evidence>
<comment type="similarity">
    <text evidence="1">Belongs to the short-chain dehydrogenases/reductases (SDR) family.</text>
</comment>
<evidence type="ECO:0000313" key="4">
    <source>
        <dbReference type="Proteomes" id="UP001344906"/>
    </source>
</evidence>
<dbReference type="InterPro" id="IPR036291">
    <property type="entry name" value="NAD(P)-bd_dom_sf"/>
</dbReference>
<keyword evidence="4" id="KW-1185">Reference proteome</keyword>
<dbReference type="CDD" id="cd05233">
    <property type="entry name" value="SDR_c"/>
    <property type="match status" value="1"/>
</dbReference>
<dbReference type="Pfam" id="PF13561">
    <property type="entry name" value="adh_short_C2"/>
    <property type="match status" value="1"/>
</dbReference>
<dbReference type="EMBL" id="BSRI01000001">
    <property type="protein sequence ID" value="GLV55508.1"/>
    <property type="molecule type" value="Genomic_DNA"/>
</dbReference>
<organism evidence="3 4">
    <name type="scientific">Dictyobacter halimunensis</name>
    <dbReference type="NCBI Taxonomy" id="3026934"/>
    <lineage>
        <taxon>Bacteria</taxon>
        <taxon>Bacillati</taxon>
        <taxon>Chloroflexota</taxon>
        <taxon>Ktedonobacteria</taxon>
        <taxon>Ktedonobacterales</taxon>
        <taxon>Dictyobacteraceae</taxon>
        <taxon>Dictyobacter</taxon>
    </lineage>
</organism>
<name>A0ABQ6FPL4_9CHLR</name>
<accession>A0ABQ6FPL4</accession>
<sequence>MLLEKKNAIIYGAGGAVGGAIARAFAREGARVFLTGRTRASLDAVAEQIAAEGGEVETAQVDALDEQAIETHADAVVRATGGIDISVNAIRVAAPGIYGIPIVELSPERFSLPVTAYLNSHFLTTRAAARRMIKTRSGVIITITGMPARAATPGAGGVAVAWAGIEALTRGLAVELGPLGVRAVCLRSNSIPETTVIREGYNARARATGQTPEQIQAAAEATTPLKRLPTLADMANVATFMASDQARAMTATVANLSGGLLPDS</sequence>